<name>A0A8J3JAY8_9ACTN</name>
<sequence>MDPFGRVGARGWWHVRCVDCPRETGARSTDPVVLASVVKVPLVLEFARQVVAGQVDPTERVRLRDGDRLGGSGTAGCLDDVEMSLRDLARLALSISDNTAADALFRRVGVDNVRSLVAELGMPETRILGGPRDIVASMVSDVAAADTGAFALAYPELSVAEVRGLSALDPRRGSASTPAELTRLLRLVWRDEAGPPEACAMLRGWMTRQVGWHRLAGGFPDDVGVAAKTGTMPGIRNEIGVVTYPDGRRYAVAVGAVLDALDGRQFAVDVAIGRAAAAAVDTVRATCTH</sequence>
<dbReference type="PANTHER" id="PTHR35333:SF3">
    <property type="entry name" value="BETA-LACTAMASE-TYPE TRANSPEPTIDASE FOLD CONTAINING PROTEIN"/>
    <property type="match status" value="1"/>
</dbReference>
<evidence type="ECO:0000259" key="1">
    <source>
        <dbReference type="Pfam" id="PF13354"/>
    </source>
</evidence>
<gene>
    <name evidence="2" type="ORF">Aru02nite_42930</name>
</gene>
<dbReference type="Pfam" id="PF13354">
    <property type="entry name" value="Beta-lactamase2"/>
    <property type="match status" value="1"/>
</dbReference>
<keyword evidence="2" id="KW-0378">Hydrolase</keyword>
<dbReference type="InterPro" id="IPR000871">
    <property type="entry name" value="Beta-lactam_class-A"/>
</dbReference>
<dbReference type="InterPro" id="IPR045155">
    <property type="entry name" value="Beta-lactam_cat"/>
</dbReference>
<dbReference type="InterPro" id="IPR012338">
    <property type="entry name" value="Beta-lactam/transpept-like"/>
</dbReference>
<accession>A0A8J3JAY8</accession>
<reference evidence="2" key="1">
    <citation type="submission" date="2021-01" db="EMBL/GenBank/DDBJ databases">
        <title>Whole genome shotgun sequence of Actinocatenispora rupis NBRC 107355.</title>
        <authorList>
            <person name="Komaki H."/>
            <person name="Tamura T."/>
        </authorList>
    </citation>
    <scope>NUCLEOTIDE SEQUENCE</scope>
    <source>
        <strain evidence="2">NBRC 107355</strain>
    </source>
</reference>
<dbReference type="PANTHER" id="PTHR35333">
    <property type="entry name" value="BETA-LACTAMASE"/>
    <property type="match status" value="1"/>
</dbReference>
<dbReference type="SUPFAM" id="SSF56601">
    <property type="entry name" value="beta-lactamase/transpeptidase-like"/>
    <property type="match status" value="1"/>
</dbReference>
<evidence type="ECO:0000313" key="2">
    <source>
        <dbReference type="EMBL" id="GID13404.1"/>
    </source>
</evidence>
<protein>
    <submittedName>
        <fullName evidence="2">Serine hydrolase</fullName>
    </submittedName>
</protein>
<dbReference type="GO" id="GO:0008800">
    <property type="term" value="F:beta-lactamase activity"/>
    <property type="evidence" value="ECO:0007669"/>
    <property type="project" value="InterPro"/>
</dbReference>
<dbReference type="GO" id="GO:0046677">
    <property type="term" value="P:response to antibiotic"/>
    <property type="evidence" value="ECO:0007669"/>
    <property type="project" value="InterPro"/>
</dbReference>
<dbReference type="Gene3D" id="3.40.710.10">
    <property type="entry name" value="DD-peptidase/beta-lactamase superfamily"/>
    <property type="match status" value="1"/>
</dbReference>
<dbReference type="GO" id="GO:0030655">
    <property type="term" value="P:beta-lactam antibiotic catabolic process"/>
    <property type="evidence" value="ECO:0007669"/>
    <property type="project" value="InterPro"/>
</dbReference>
<evidence type="ECO:0000313" key="3">
    <source>
        <dbReference type="Proteomes" id="UP000612808"/>
    </source>
</evidence>
<organism evidence="2 3">
    <name type="scientific">Actinocatenispora rupis</name>
    <dbReference type="NCBI Taxonomy" id="519421"/>
    <lineage>
        <taxon>Bacteria</taxon>
        <taxon>Bacillati</taxon>
        <taxon>Actinomycetota</taxon>
        <taxon>Actinomycetes</taxon>
        <taxon>Micromonosporales</taxon>
        <taxon>Micromonosporaceae</taxon>
        <taxon>Actinocatenispora</taxon>
    </lineage>
</organism>
<dbReference type="EMBL" id="BOMB01000024">
    <property type="protein sequence ID" value="GID13404.1"/>
    <property type="molecule type" value="Genomic_DNA"/>
</dbReference>
<comment type="caution">
    <text evidence="2">The sequence shown here is derived from an EMBL/GenBank/DDBJ whole genome shotgun (WGS) entry which is preliminary data.</text>
</comment>
<dbReference type="Proteomes" id="UP000612808">
    <property type="component" value="Unassembled WGS sequence"/>
</dbReference>
<dbReference type="RefSeq" id="WP_203660417.1">
    <property type="nucleotide sequence ID" value="NZ_BAAAZM010000011.1"/>
</dbReference>
<dbReference type="AlphaFoldDB" id="A0A8J3JAY8"/>
<proteinExistence type="predicted"/>
<keyword evidence="3" id="KW-1185">Reference proteome</keyword>
<feature type="domain" description="Beta-lactamase class A catalytic" evidence="1">
    <location>
        <begin position="15"/>
        <end position="254"/>
    </location>
</feature>